<name>A0ABX2DDJ5_9SPHI</name>
<organism evidence="1 2">
    <name type="scientific">Pedobacter boryungensis</name>
    <dbReference type="NCBI Taxonomy" id="869962"/>
    <lineage>
        <taxon>Bacteria</taxon>
        <taxon>Pseudomonadati</taxon>
        <taxon>Bacteroidota</taxon>
        <taxon>Sphingobacteriia</taxon>
        <taxon>Sphingobacteriales</taxon>
        <taxon>Sphingobacteriaceae</taxon>
        <taxon>Pedobacter</taxon>
    </lineage>
</organism>
<protein>
    <submittedName>
        <fullName evidence="1">MmcQ/YjbR family DNA-binding protein</fullName>
    </submittedName>
</protein>
<accession>A0ABX2DDJ5</accession>
<evidence type="ECO:0000313" key="1">
    <source>
        <dbReference type="EMBL" id="NQX32161.1"/>
    </source>
</evidence>
<dbReference type="SUPFAM" id="SSF142906">
    <property type="entry name" value="YjbR-like"/>
    <property type="match status" value="1"/>
</dbReference>
<evidence type="ECO:0000313" key="2">
    <source>
        <dbReference type="Proteomes" id="UP000762110"/>
    </source>
</evidence>
<keyword evidence="2" id="KW-1185">Reference proteome</keyword>
<proteinExistence type="predicted"/>
<dbReference type="Gene3D" id="3.90.1150.30">
    <property type="match status" value="1"/>
</dbReference>
<dbReference type="EMBL" id="JABMKV010000002">
    <property type="protein sequence ID" value="NQX32161.1"/>
    <property type="molecule type" value="Genomic_DNA"/>
</dbReference>
<sequence length="112" mass="12719">MVTLETMREIALSFPETSEQPHFDKISFRVGKKIFATYDVKKNQACLMVSPIDQSVFSAFDPSIIFAVTNKWGQKGATFFILNKVRVDLFTDALTTAYCNIAPKKLAENYRL</sequence>
<reference evidence="1 2" key="1">
    <citation type="submission" date="2020-05" db="EMBL/GenBank/DDBJ databases">
        <title>Description of Pedobacter foliorum sp. nov.</title>
        <authorList>
            <person name="Qi S."/>
            <person name="Carlier A."/>
            <person name="Cnockaert M."/>
            <person name="Vandamme P."/>
        </authorList>
    </citation>
    <scope>NUCLEOTIDE SEQUENCE [LARGE SCALE GENOMIC DNA]</scope>
    <source>
        <strain evidence="1 2">LMG 31300</strain>
    </source>
</reference>
<dbReference type="Pfam" id="PF04237">
    <property type="entry name" value="YjbR"/>
    <property type="match status" value="1"/>
</dbReference>
<dbReference type="InterPro" id="IPR038056">
    <property type="entry name" value="YjbR-like_sf"/>
</dbReference>
<dbReference type="GO" id="GO:0003677">
    <property type="term" value="F:DNA binding"/>
    <property type="evidence" value="ECO:0007669"/>
    <property type="project" value="UniProtKB-KW"/>
</dbReference>
<dbReference type="Proteomes" id="UP000762110">
    <property type="component" value="Unassembled WGS sequence"/>
</dbReference>
<comment type="caution">
    <text evidence="1">The sequence shown here is derived from an EMBL/GenBank/DDBJ whole genome shotgun (WGS) entry which is preliminary data.</text>
</comment>
<gene>
    <name evidence="1" type="ORF">HQN85_10505</name>
</gene>
<dbReference type="RefSeq" id="WP_173271931.1">
    <property type="nucleotide sequence ID" value="NZ_JABMKV010000002.1"/>
</dbReference>
<dbReference type="InterPro" id="IPR058532">
    <property type="entry name" value="YjbR/MT2646/Rv2570-like"/>
</dbReference>
<keyword evidence="1" id="KW-0238">DNA-binding</keyword>